<evidence type="ECO:0000256" key="3">
    <source>
        <dbReference type="ARBA" id="ARBA00022679"/>
    </source>
</evidence>
<dbReference type="GO" id="GO:0003676">
    <property type="term" value="F:nucleic acid binding"/>
    <property type="evidence" value="ECO:0007669"/>
    <property type="project" value="InterPro"/>
</dbReference>
<keyword evidence="2 6" id="KW-0489">Methyltransferase</keyword>
<dbReference type="InterPro" id="IPR002052">
    <property type="entry name" value="DNA_methylase_N6_adenine_CS"/>
</dbReference>
<proteinExistence type="predicted"/>
<dbReference type="STRING" id="553219.CAMSH0001_2396"/>
<evidence type="ECO:0000313" key="7">
    <source>
        <dbReference type="Proteomes" id="UP000003107"/>
    </source>
</evidence>
<gene>
    <name evidence="6" type="ORF">CAMSH0001_2396</name>
</gene>
<keyword evidence="7" id="KW-1185">Reference proteome</keyword>
<dbReference type="eggNOG" id="COG3392">
    <property type="taxonomic scope" value="Bacteria"/>
</dbReference>
<dbReference type="InterPro" id="IPR012327">
    <property type="entry name" value="MeTrfase_D12"/>
</dbReference>
<dbReference type="PROSITE" id="PS00092">
    <property type="entry name" value="N6_MTASE"/>
    <property type="match status" value="1"/>
</dbReference>
<dbReference type="SUPFAM" id="SSF53335">
    <property type="entry name" value="S-adenosyl-L-methionine-dependent methyltransferases"/>
    <property type="match status" value="1"/>
</dbReference>
<evidence type="ECO:0000256" key="2">
    <source>
        <dbReference type="ARBA" id="ARBA00022603"/>
    </source>
</evidence>
<reference evidence="6 7" key="1">
    <citation type="submission" date="2009-07" db="EMBL/GenBank/DDBJ databases">
        <authorList>
            <person name="Madupu R."/>
            <person name="Sebastian Y."/>
            <person name="Durkin A.S."/>
            <person name="Torralba M."/>
            <person name="Methe B."/>
            <person name="Sutton G.G."/>
            <person name="Strausberg R.L."/>
            <person name="Nelson K.E."/>
        </authorList>
    </citation>
    <scope>NUCLEOTIDE SEQUENCE [LARGE SCALE GENOMIC DNA]</scope>
    <source>
        <strain evidence="6 7">RM3277</strain>
    </source>
</reference>
<protein>
    <recommendedName>
        <fullName evidence="1">site-specific DNA-methyltransferase (adenine-specific)</fullName>
        <ecNumber evidence="1">2.1.1.72</ecNumber>
    </recommendedName>
</protein>
<keyword evidence="3 6" id="KW-0808">Transferase</keyword>
<dbReference type="AlphaFoldDB" id="C6RCM2"/>
<name>C6RCM2_9BACT</name>
<dbReference type="GO" id="GO:0032259">
    <property type="term" value="P:methylation"/>
    <property type="evidence" value="ECO:0007669"/>
    <property type="project" value="UniProtKB-KW"/>
</dbReference>
<evidence type="ECO:0000313" key="6">
    <source>
        <dbReference type="EMBL" id="EET80894.1"/>
    </source>
</evidence>
<dbReference type="Pfam" id="PF02086">
    <property type="entry name" value="MethyltransfD12"/>
    <property type="match status" value="1"/>
</dbReference>
<comment type="catalytic activity">
    <reaction evidence="5">
        <text>a 2'-deoxyadenosine in DNA + S-adenosyl-L-methionine = an N(6)-methyl-2'-deoxyadenosine in DNA + S-adenosyl-L-homocysteine + H(+)</text>
        <dbReference type="Rhea" id="RHEA:15197"/>
        <dbReference type="Rhea" id="RHEA-COMP:12418"/>
        <dbReference type="Rhea" id="RHEA-COMP:12419"/>
        <dbReference type="ChEBI" id="CHEBI:15378"/>
        <dbReference type="ChEBI" id="CHEBI:57856"/>
        <dbReference type="ChEBI" id="CHEBI:59789"/>
        <dbReference type="ChEBI" id="CHEBI:90615"/>
        <dbReference type="ChEBI" id="CHEBI:90616"/>
        <dbReference type="EC" id="2.1.1.72"/>
    </reaction>
</comment>
<evidence type="ECO:0000256" key="5">
    <source>
        <dbReference type="ARBA" id="ARBA00047942"/>
    </source>
</evidence>
<dbReference type="GO" id="GO:0009007">
    <property type="term" value="F:site-specific DNA-methyltransferase (adenine-specific) activity"/>
    <property type="evidence" value="ECO:0007669"/>
    <property type="project" value="UniProtKB-EC"/>
</dbReference>
<accession>C6RCM2</accession>
<evidence type="ECO:0000256" key="4">
    <source>
        <dbReference type="ARBA" id="ARBA00022691"/>
    </source>
</evidence>
<keyword evidence="4" id="KW-0949">S-adenosyl-L-methionine</keyword>
<dbReference type="EMBL" id="ACVQ01000001">
    <property type="protein sequence ID" value="EET80894.1"/>
    <property type="molecule type" value="Genomic_DNA"/>
</dbReference>
<dbReference type="Proteomes" id="UP000003107">
    <property type="component" value="Unassembled WGS sequence"/>
</dbReference>
<dbReference type="InterPro" id="IPR029063">
    <property type="entry name" value="SAM-dependent_MTases_sf"/>
</dbReference>
<dbReference type="EC" id="2.1.1.72" evidence="1"/>
<dbReference type="PRINTS" id="PR00505">
    <property type="entry name" value="D12N6MTFRASE"/>
</dbReference>
<dbReference type="GO" id="GO:0009307">
    <property type="term" value="P:DNA restriction-modification system"/>
    <property type="evidence" value="ECO:0007669"/>
    <property type="project" value="InterPro"/>
</dbReference>
<comment type="caution">
    <text evidence="6">The sequence shown here is derived from an EMBL/GenBank/DDBJ whole genome shotgun (WGS) entry which is preliminary data.</text>
</comment>
<evidence type="ECO:0000256" key="1">
    <source>
        <dbReference type="ARBA" id="ARBA00011900"/>
    </source>
</evidence>
<sequence length="406" mass="46262">MLKNLQILSFLLRFKFRARLDCEIIVNFCYNRHKNAEFIKKNMENQAYLKEQILTYLGNKRSLLGFIEQGVNIAKHALGKEKLSCCDLFSGSGIVSRFLKSHANFIVANDLELYSRVTNECYLANADAEFKKELDFWHEKLTREIGANLREGFICELYAPKDEANILATDRVFYTRKNAAYIDTARQIIEALVPQELRVFFVAPLLYSASVHANTSGIFKGFHKNKDGLGQFGGRGKHALSRITADISLLKPVFSNFNVEFEVQRRDAQELAAELPPFDLVYLDPPYNQHPYGSNYFMLNLIASYERPSEISRVSGIARGWNRSVFNQKSAAAPAFFELISKLKAKFVLISFNSEGFIAREEFSQNLAGLGEVQILEQKYNAFRGSRNLASRPTHVSELLYVLKKA</sequence>
<organism evidence="6 7">
    <name type="scientific">Campylobacter showae RM3277</name>
    <dbReference type="NCBI Taxonomy" id="553219"/>
    <lineage>
        <taxon>Bacteria</taxon>
        <taxon>Pseudomonadati</taxon>
        <taxon>Campylobacterota</taxon>
        <taxon>Epsilonproteobacteria</taxon>
        <taxon>Campylobacterales</taxon>
        <taxon>Campylobacteraceae</taxon>
        <taxon>Campylobacter</taxon>
    </lineage>
</organism>